<accession>A0A6V2WUN6</accession>
<sequence>MGMCDGAKYLSESPFWGEQYASAFRRIRYAAIMSDLVRIAYLAEHGGFYVDSDHTPGNLSLIELVRTVQDAKKNLVLPLVPEKELVKGEQVRVYNALLGAVPRHPGMIHLVVEALNNVHKEVGGCTSLSGLSEAAQLVATRLAVIDIAGPRLLGRMLRHLPDVYWLEKSKSARGIAVVDRSSDAGVREVSVGVTYEEALRGAHNKLSWWCTNEHWTDAVRTDSVYWPDQGHPGVTECEGAATRGPSAILVTHHKSGTVASFSVLAEACCPSAREAATTIAFWKAWNKCKVKCSSQGVFLAPGGLQPLTSRGTWRNYDWYTDSLRAELCASLMRPTIPVIHFVRSPEAMVVSGHFYHQSCPEGWTENHFDASDPITKRFGNASGFAQLLAVLGESTESWNLGQMTWCRVLKMKSDEQGVRAEALRNILALDGVRTMLEDRRRLRQRTLDLGSQYHEVCNEALSSRNTSAPGAWARLGSALSLSVRPQKGLEQSHASRASDKDRARLARIAAVSLRGLLSAELLAEYPPC</sequence>
<protein>
    <submittedName>
        <fullName evidence="2">Uncharacterized protein</fullName>
    </submittedName>
</protein>
<reference evidence="2" key="1">
    <citation type="submission" date="2021-01" db="EMBL/GenBank/DDBJ databases">
        <authorList>
            <person name="Corre E."/>
            <person name="Pelletier E."/>
            <person name="Niang G."/>
            <person name="Scheremetjew M."/>
            <person name="Finn R."/>
            <person name="Kale V."/>
            <person name="Holt S."/>
            <person name="Cochrane G."/>
            <person name="Meng A."/>
            <person name="Brown T."/>
            <person name="Cohen L."/>
        </authorList>
    </citation>
    <scope>NUCLEOTIDE SEQUENCE</scope>
    <source>
        <strain evidence="2">379</strain>
    </source>
</reference>
<dbReference type="Gene3D" id="3.90.550.20">
    <property type="match status" value="1"/>
</dbReference>
<dbReference type="EMBL" id="HBIR01052662">
    <property type="protein sequence ID" value="CAE0588780.1"/>
    <property type="molecule type" value="Transcribed_RNA"/>
</dbReference>
<proteinExistence type="predicted"/>
<dbReference type="InterPro" id="IPR029044">
    <property type="entry name" value="Nucleotide-diphossugar_trans"/>
</dbReference>
<name>A0A6V2WUN6_EMIHU</name>
<gene>
    <name evidence="1" type="ORF">EHUX00137_LOCUS41096</name>
    <name evidence="2" type="ORF">EHUX00137_LOCUS41097</name>
</gene>
<dbReference type="EMBL" id="HBIR01052661">
    <property type="protein sequence ID" value="CAE0588778.1"/>
    <property type="molecule type" value="Transcribed_RNA"/>
</dbReference>
<dbReference type="InterPro" id="IPR007577">
    <property type="entry name" value="GlycoTrfase_DXD_sugar-bd_CS"/>
</dbReference>
<organism evidence="2">
    <name type="scientific">Emiliania huxleyi</name>
    <name type="common">Coccolithophore</name>
    <name type="synonym">Pontosphaera huxleyi</name>
    <dbReference type="NCBI Taxonomy" id="2903"/>
    <lineage>
        <taxon>Eukaryota</taxon>
        <taxon>Haptista</taxon>
        <taxon>Haptophyta</taxon>
        <taxon>Prymnesiophyceae</taxon>
        <taxon>Isochrysidales</taxon>
        <taxon>Noelaerhabdaceae</taxon>
        <taxon>Emiliania</taxon>
    </lineage>
</organism>
<evidence type="ECO:0000313" key="1">
    <source>
        <dbReference type="EMBL" id="CAE0588778.1"/>
    </source>
</evidence>
<dbReference type="AlphaFoldDB" id="A0A6V2WUN6"/>
<dbReference type="SUPFAM" id="SSF53448">
    <property type="entry name" value="Nucleotide-diphospho-sugar transferases"/>
    <property type="match status" value="1"/>
</dbReference>
<evidence type="ECO:0000313" key="2">
    <source>
        <dbReference type="EMBL" id="CAE0588780.1"/>
    </source>
</evidence>
<dbReference type="Pfam" id="PF04488">
    <property type="entry name" value="Gly_transf_sug"/>
    <property type="match status" value="1"/>
</dbReference>